<keyword evidence="4" id="KW-0812">Transmembrane</keyword>
<evidence type="ECO:0000259" key="14">
    <source>
        <dbReference type="PROSITE" id="PS50103"/>
    </source>
</evidence>
<keyword evidence="6 12" id="KW-0256">Endoplasmic reticulum</keyword>
<evidence type="ECO:0000256" key="6">
    <source>
        <dbReference type="ARBA" id="ARBA00022824"/>
    </source>
</evidence>
<dbReference type="Proteomes" id="UP000230002">
    <property type="component" value="Unassembled WGS sequence"/>
</dbReference>
<dbReference type="InterPro" id="IPR000571">
    <property type="entry name" value="Znf_CCCH"/>
</dbReference>
<accession>A0A2G8S1L4</accession>
<feature type="region of interest" description="Disordered" evidence="13">
    <location>
        <begin position="618"/>
        <end position="678"/>
    </location>
</feature>
<gene>
    <name evidence="15" type="ORF">GSI_10793</name>
</gene>
<dbReference type="PANTHER" id="PTHR28012:SF1">
    <property type="entry name" value="NUCLEAR FUSION PROTEIN KAR5"/>
    <property type="match status" value="1"/>
</dbReference>
<evidence type="ECO:0000256" key="10">
    <source>
        <dbReference type="ARBA" id="ARBA00023242"/>
    </source>
</evidence>
<dbReference type="STRING" id="1077348.A0A2G8S1L4"/>
<dbReference type="Pfam" id="PF04163">
    <property type="entry name" value="Tht1"/>
    <property type="match status" value="1"/>
</dbReference>
<proteinExistence type="inferred from homology"/>
<feature type="region of interest" description="Disordered" evidence="13">
    <location>
        <begin position="371"/>
        <end position="394"/>
    </location>
</feature>
<evidence type="ECO:0000256" key="4">
    <source>
        <dbReference type="ARBA" id="ARBA00022692"/>
    </source>
</evidence>
<dbReference type="GO" id="GO:0048288">
    <property type="term" value="P:nuclear membrane fusion involved in karyogamy"/>
    <property type="evidence" value="ECO:0007669"/>
    <property type="project" value="UniProtKB-UniRule"/>
</dbReference>
<feature type="region of interest" description="Disordered" evidence="13">
    <location>
        <begin position="499"/>
        <end position="522"/>
    </location>
</feature>
<feature type="compositionally biased region" description="Basic residues" evidence="13">
    <location>
        <begin position="804"/>
        <end position="815"/>
    </location>
</feature>
<dbReference type="Gene3D" id="3.30.1370.210">
    <property type="match status" value="1"/>
</dbReference>
<dbReference type="GO" id="GO:0031965">
    <property type="term" value="C:nuclear membrane"/>
    <property type="evidence" value="ECO:0007669"/>
    <property type="project" value="UniProtKB-SubCell"/>
</dbReference>
<keyword evidence="10 12" id="KW-0539">Nucleus</keyword>
<dbReference type="PANTHER" id="PTHR28012">
    <property type="entry name" value="NUCLEAR FUSION PROTEIN KAR5"/>
    <property type="match status" value="1"/>
</dbReference>
<feature type="compositionally biased region" description="Low complexity" evidence="13">
    <location>
        <begin position="385"/>
        <end position="394"/>
    </location>
</feature>
<evidence type="ECO:0000256" key="9">
    <source>
        <dbReference type="ARBA" id="ARBA00023180"/>
    </source>
</evidence>
<comment type="subcellular location">
    <subcellularLocation>
        <location evidence="12">Endoplasmic reticulum membrane</location>
    </subcellularLocation>
    <subcellularLocation>
        <location evidence="12">Nucleus membrane</location>
    </subcellularLocation>
</comment>
<feature type="domain" description="C3H1-type" evidence="14">
    <location>
        <begin position="1035"/>
        <end position="1061"/>
    </location>
</feature>
<dbReference type="EMBL" id="AYKW01000034">
    <property type="protein sequence ID" value="PIL27641.1"/>
    <property type="molecule type" value="Genomic_DNA"/>
</dbReference>
<organism evidence="15 16">
    <name type="scientific">Ganoderma sinense ZZ0214-1</name>
    <dbReference type="NCBI Taxonomy" id="1077348"/>
    <lineage>
        <taxon>Eukaryota</taxon>
        <taxon>Fungi</taxon>
        <taxon>Dikarya</taxon>
        <taxon>Basidiomycota</taxon>
        <taxon>Agaricomycotina</taxon>
        <taxon>Agaricomycetes</taxon>
        <taxon>Polyporales</taxon>
        <taxon>Polyporaceae</taxon>
        <taxon>Ganoderma</taxon>
    </lineage>
</organism>
<keyword evidence="16" id="KW-1185">Reference proteome</keyword>
<dbReference type="OrthoDB" id="2758251at2759"/>
<sequence>MLQTRCGDLETDENARVRAAISMTLCEIATGEHASSPLECESFRSDSNHPYGKDLETGRKCVSALSRSAQYWSSYSGYLREVNTAKEAHKNTTREAINVLRYLIEREKRMEQTQEDSRSIVVAVLEQIQASSATLNVASAAVSGTLRRVLNEILEQFSAVILETEQRAVHAHTDTISRMDANISQALDGFSVAMDSLITDLQRTVVYHLGSAFSQIESGLQNIALLVEGSSSKFVALETAFGELHHATVLLVMDARQAGADVNAHLRTSHMVLEKQLAIAAISDDVASTMSELVIKAQAGMQDLNMTVAEIKDNLSKDAHDDWATAVWFWFQEAMLHVLQDETAGGHPSRLGRFSPHHSDVQILGADDVRSASTSTTPKPAHVVPTTIPTPISPSPTTGIATGADSMTVSSSVRIVDGLYIDRFSRQHALSIGGPSTAGPYFPPIHNESEKLLHGPLNYAPPQILVDDAHHLSPTTLLYQTSSPPSTPHVQLPLPLSMMPPPSTTDAGEASSSSVHCPARAAGEDTRPARRYDEVCRLYQTGQCLYGEKCYRTHTLELPVQVTALTSSSGTEKAKKPAPAPLPTHIGGVELCKLNLAGKCPRGDGCHYLHVHDVEHLVQPQSRSSSPGLSKTTEVKPAMADPSRVAGLPMEKSPSPPPIRQLPWTAAHAPSSEPPQRPYVTLPGDVCRMYFFKRQCVWSSCRYRHCSPEETQALREASLGTTYSEAQSEVSSPIELPVPAEQISPALEVTGDDEHESDYLRPSENGNAEDGGNVEEGSPRYLPPALHIMEHVQNLLPHRPSNTSKKRLKSRKKKDKERGVVDESGHEDGKDQVADVKEVPKIAGQVVAKEEKGKTKAKSKVKDPLKSDTGDVKDERSTGDPKVNEGGKALSGTKALGTTVKDAKGKEKGEKVKEKEKEKGKERETRRKQGKGKPSAEGASPTTELSVSQSSPSPAGPSAGETSRSARQPSQADLPHARPPGSSKHAAIAQTHDYAGDGGDTDVEEDSSSYYTPGSGTISAQSSWSSMGGGSSASTVQVNYCIDFVRGNCNRQYCRFSHDIPRSVLANAHVRGDVLRSWIFIHYRHSQTHCRLIQVP</sequence>
<feature type="compositionally biased region" description="Polar residues" evidence="13">
    <location>
        <begin position="719"/>
        <end position="731"/>
    </location>
</feature>
<dbReference type="PROSITE" id="PS50103">
    <property type="entry name" value="ZF_C3H1"/>
    <property type="match status" value="3"/>
</dbReference>
<feature type="domain" description="C3H1-type" evidence="14">
    <location>
        <begin position="530"/>
        <end position="557"/>
    </location>
</feature>
<feature type="zinc finger region" description="C3H1-type" evidence="11">
    <location>
        <begin position="1035"/>
        <end position="1061"/>
    </location>
</feature>
<evidence type="ECO:0000313" key="15">
    <source>
        <dbReference type="EMBL" id="PIL27641.1"/>
    </source>
</evidence>
<comment type="caution">
    <text evidence="15">The sequence shown here is derived from an EMBL/GenBank/DDBJ whole genome shotgun (WGS) entry which is preliminary data.</text>
</comment>
<dbReference type="AlphaFoldDB" id="A0A2G8S1L4"/>
<feature type="compositionally biased region" description="Polar residues" evidence="13">
    <location>
        <begin position="504"/>
        <end position="515"/>
    </location>
</feature>
<comment type="similarity">
    <text evidence="2 12">Belongs to the KAR5 family.</text>
</comment>
<feature type="region of interest" description="Disordered" evidence="13">
    <location>
        <begin position="794"/>
        <end position="1029"/>
    </location>
</feature>
<feature type="domain" description="C3H1-type" evidence="14">
    <location>
        <begin position="586"/>
        <end position="613"/>
    </location>
</feature>
<dbReference type="GO" id="GO:0000742">
    <property type="term" value="P:karyogamy involved in conjugation with cellular fusion"/>
    <property type="evidence" value="ECO:0007669"/>
    <property type="project" value="UniProtKB-UniRule"/>
</dbReference>
<evidence type="ECO:0000256" key="5">
    <source>
        <dbReference type="ARBA" id="ARBA00022729"/>
    </source>
</evidence>
<feature type="compositionally biased region" description="Basic and acidic residues" evidence="13">
    <location>
        <begin position="901"/>
        <end position="927"/>
    </location>
</feature>
<keyword evidence="5 12" id="KW-0732">Signal</keyword>
<evidence type="ECO:0000256" key="7">
    <source>
        <dbReference type="ARBA" id="ARBA00022989"/>
    </source>
</evidence>
<keyword evidence="8" id="KW-0472">Membrane</keyword>
<evidence type="ECO:0000256" key="11">
    <source>
        <dbReference type="PROSITE-ProRule" id="PRU00723"/>
    </source>
</evidence>
<dbReference type="InterPro" id="IPR007292">
    <property type="entry name" value="Nuclear_fusion_Kar5"/>
</dbReference>
<feature type="zinc finger region" description="C3H1-type" evidence="11">
    <location>
        <begin position="530"/>
        <end position="557"/>
    </location>
</feature>
<feature type="compositionally biased region" description="Low complexity" evidence="13">
    <location>
        <begin position="942"/>
        <end position="963"/>
    </location>
</feature>
<evidence type="ECO:0000313" key="16">
    <source>
        <dbReference type="Proteomes" id="UP000230002"/>
    </source>
</evidence>
<feature type="compositionally biased region" description="Polar residues" evidence="13">
    <location>
        <begin position="619"/>
        <end position="632"/>
    </location>
</feature>
<evidence type="ECO:0000256" key="12">
    <source>
        <dbReference type="RuleBase" id="RU368082"/>
    </source>
</evidence>
<feature type="zinc finger region" description="C3H1-type" evidence="11">
    <location>
        <begin position="586"/>
        <end position="613"/>
    </location>
</feature>
<comment type="function">
    <text evidence="1 12">Required for nuclear membrane fusion during karyogamy.</text>
</comment>
<keyword evidence="11" id="KW-0479">Metal-binding</keyword>
<reference evidence="15 16" key="1">
    <citation type="journal article" date="2015" name="Sci. Rep.">
        <title>Chromosome-level genome map provides insights into diverse defense mechanisms in the medicinal fungus Ganoderma sinense.</title>
        <authorList>
            <person name="Zhu Y."/>
            <person name="Xu J."/>
            <person name="Sun C."/>
            <person name="Zhou S."/>
            <person name="Xu H."/>
            <person name="Nelson D.R."/>
            <person name="Qian J."/>
            <person name="Song J."/>
            <person name="Luo H."/>
            <person name="Xiang L."/>
            <person name="Li Y."/>
            <person name="Xu Z."/>
            <person name="Ji A."/>
            <person name="Wang L."/>
            <person name="Lu S."/>
            <person name="Hayward A."/>
            <person name="Sun W."/>
            <person name="Li X."/>
            <person name="Schwartz D.C."/>
            <person name="Wang Y."/>
            <person name="Chen S."/>
        </authorList>
    </citation>
    <scope>NUCLEOTIDE SEQUENCE [LARGE SCALE GENOMIC DNA]</scope>
    <source>
        <strain evidence="15 16">ZZ0214-1</strain>
    </source>
</reference>
<keyword evidence="9" id="KW-0325">Glycoprotein</keyword>
<keyword evidence="11" id="KW-0862">Zinc</keyword>
<feature type="compositionally biased region" description="Polar residues" evidence="13">
    <location>
        <begin position="1008"/>
        <end position="1018"/>
    </location>
</feature>
<keyword evidence="3 12" id="KW-0415">Karyogamy</keyword>
<protein>
    <recommendedName>
        <fullName evidence="14">C3H1-type domain-containing protein</fullName>
    </recommendedName>
</protein>
<evidence type="ECO:0000256" key="2">
    <source>
        <dbReference type="ARBA" id="ARBA00010473"/>
    </source>
</evidence>
<feature type="region of interest" description="Disordered" evidence="13">
    <location>
        <begin position="717"/>
        <end position="781"/>
    </location>
</feature>
<feature type="compositionally biased region" description="Basic and acidic residues" evidence="13">
    <location>
        <begin position="848"/>
        <end position="885"/>
    </location>
</feature>
<evidence type="ECO:0000256" key="8">
    <source>
        <dbReference type="ARBA" id="ARBA00023136"/>
    </source>
</evidence>
<feature type="compositionally biased region" description="Basic and acidic residues" evidence="13">
    <location>
        <begin position="816"/>
        <end position="840"/>
    </location>
</feature>
<evidence type="ECO:0000256" key="3">
    <source>
        <dbReference type="ARBA" id="ARBA00022459"/>
    </source>
</evidence>
<dbReference type="SMART" id="SM00356">
    <property type="entry name" value="ZnF_C3H1"/>
    <property type="match status" value="3"/>
</dbReference>
<keyword evidence="7" id="KW-1133">Transmembrane helix</keyword>
<evidence type="ECO:0000256" key="1">
    <source>
        <dbReference type="ARBA" id="ARBA00003389"/>
    </source>
</evidence>
<dbReference type="GO" id="GO:0005789">
    <property type="term" value="C:endoplasmic reticulum membrane"/>
    <property type="evidence" value="ECO:0007669"/>
    <property type="project" value="UniProtKB-SubCell"/>
</dbReference>
<keyword evidence="11" id="KW-0863">Zinc-finger</keyword>
<dbReference type="GO" id="GO:0008270">
    <property type="term" value="F:zinc ion binding"/>
    <property type="evidence" value="ECO:0007669"/>
    <property type="project" value="UniProtKB-KW"/>
</dbReference>
<name>A0A2G8S1L4_9APHY</name>
<evidence type="ECO:0000256" key="13">
    <source>
        <dbReference type="SAM" id="MobiDB-lite"/>
    </source>
</evidence>